<dbReference type="NCBIfam" id="NF001209">
    <property type="entry name" value="PRK00175.1"/>
    <property type="match status" value="1"/>
</dbReference>
<feature type="active site" evidence="2">
    <location>
        <position position="354"/>
    </location>
</feature>
<evidence type="ECO:0000256" key="1">
    <source>
        <dbReference type="ARBA" id="ARBA00022679"/>
    </source>
</evidence>
<feature type="active site" description="Nucleophile" evidence="2">
    <location>
        <position position="161"/>
    </location>
</feature>
<comment type="similarity">
    <text evidence="2">Belongs to the AB hydrolase superfamily. MetX family.</text>
</comment>
<dbReference type="HAMAP" id="MF_00296">
    <property type="entry name" value="MetX_acyltransf"/>
    <property type="match status" value="1"/>
</dbReference>
<comment type="subunit">
    <text evidence="2">Homodimer.</text>
</comment>
<dbReference type="EC" id="2.3.1.31" evidence="2"/>
<sequence>MQSLVTETLTTAWTIPTDGTLTYIDIGSLPLESGAVLPAVTVAVQCWGEPNAALDNIVLIEHALTGDSHVIGPADENHPTPGWWQGMVGPGAPVDTNEWCVLVTNVLGSCRGTTGPGSPAPDGRAWGSRFPAISIRDQVETERALADQLGIDRFAAVVGGSLGGMRALEWIIGHPDRVETALLLAVNARATADQIGGHTAQLDVIAADPNWHGGDYYDTGTTPDNGLNIARRFAHLTYRGAAALDDQFANAEQPGEDIWNGGRYAVHSYLDYCANKLVATFDAGSFVALTHSANKHDVGRGRGGIPAALASTPVPVMVGAIDSDRIMPLHQIVEMAELLPGCDGARIVHSAAGHDGFLTEFEWVTGLMDETLAMARAARATRQSAHAPVS</sequence>
<gene>
    <name evidence="2" type="primary">metXA</name>
    <name evidence="4" type="ORF">ACFSJG_11250</name>
</gene>
<evidence type="ECO:0000313" key="5">
    <source>
        <dbReference type="Proteomes" id="UP001597286"/>
    </source>
</evidence>
<dbReference type="InterPro" id="IPR008220">
    <property type="entry name" value="HAT_MetX-like"/>
</dbReference>
<dbReference type="RefSeq" id="WP_378485321.1">
    <property type="nucleotide sequence ID" value="NZ_JBHUFB010000010.1"/>
</dbReference>
<evidence type="ECO:0000256" key="2">
    <source>
        <dbReference type="HAMAP-Rule" id="MF_00296"/>
    </source>
</evidence>
<comment type="subcellular location">
    <subcellularLocation>
        <location evidence="2">Cytoplasm</location>
    </subcellularLocation>
</comment>
<keyword evidence="2 4" id="KW-0012">Acyltransferase</keyword>
<dbReference type="Proteomes" id="UP001597286">
    <property type="component" value="Unassembled WGS sequence"/>
</dbReference>
<dbReference type="InterPro" id="IPR029058">
    <property type="entry name" value="AB_hydrolase_fold"/>
</dbReference>
<dbReference type="InterPro" id="IPR000073">
    <property type="entry name" value="AB_hydrolase_1"/>
</dbReference>
<dbReference type="EMBL" id="JBHUFB010000010">
    <property type="protein sequence ID" value="MFD1812792.1"/>
    <property type="molecule type" value="Genomic_DNA"/>
</dbReference>
<name>A0ABW4P2S3_9NOCA</name>
<dbReference type="Pfam" id="PF00561">
    <property type="entry name" value="Abhydrolase_1"/>
    <property type="match status" value="1"/>
</dbReference>
<comment type="function">
    <text evidence="2">Transfers an acetyl group from acetyl-CoA to L-homoserine, forming acetyl-L-homoserine.</text>
</comment>
<feature type="binding site" evidence="2">
    <location>
        <position position="231"/>
    </location>
    <ligand>
        <name>substrate</name>
    </ligand>
</feature>
<protein>
    <recommendedName>
        <fullName evidence="2">Homoserine O-acetyltransferase</fullName>
        <shortName evidence="2">HAT</shortName>
        <ecNumber evidence="2">2.3.1.31</ecNumber>
    </recommendedName>
    <alternativeName>
        <fullName evidence="2">Homoserine transacetylase</fullName>
        <shortName evidence="2">HTA</shortName>
    </alternativeName>
</protein>
<feature type="active site" evidence="2">
    <location>
        <position position="324"/>
    </location>
</feature>
<dbReference type="PANTHER" id="PTHR32268">
    <property type="entry name" value="HOMOSERINE O-ACETYLTRANSFERASE"/>
    <property type="match status" value="1"/>
</dbReference>
<keyword evidence="2" id="KW-0028">Amino-acid biosynthesis</keyword>
<dbReference type="Gene3D" id="3.40.50.1820">
    <property type="entry name" value="alpha/beta hydrolase"/>
    <property type="match status" value="1"/>
</dbReference>
<evidence type="ECO:0000313" key="4">
    <source>
        <dbReference type="EMBL" id="MFD1812792.1"/>
    </source>
</evidence>
<reference evidence="5" key="1">
    <citation type="journal article" date="2019" name="Int. J. Syst. Evol. Microbiol.">
        <title>The Global Catalogue of Microorganisms (GCM) 10K type strain sequencing project: providing services to taxonomists for standard genome sequencing and annotation.</title>
        <authorList>
            <consortium name="The Broad Institute Genomics Platform"/>
            <consortium name="The Broad Institute Genome Sequencing Center for Infectious Disease"/>
            <person name="Wu L."/>
            <person name="Ma J."/>
        </authorList>
    </citation>
    <scope>NUCLEOTIDE SEQUENCE [LARGE SCALE GENOMIC DNA]</scope>
    <source>
        <strain evidence="5">DT72</strain>
    </source>
</reference>
<keyword evidence="5" id="KW-1185">Reference proteome</keyword>
<dbReference type="PIRSF" id="PIRSF000443">
    <property type="entry name" value="Homoser_Ac_trans"/>
    <property type="match status" value="1"/>
</dbReference>
<dbReference type="GO" id="GO:0004414">
    <property type="term" value="F:homoserine O-acetyltransferase activity"/>
    <property type="evidence" value="ECO:0007669"/>
    <property type="project" value="UniProtKB-EC"/>
</dbReference>
<comment type="caution">
    <text evidence="4">The sequence shown here is derived from an EMBL/GenBank/DDBJ whole genome shotgun (WGS) entry which is preliminary data.</text>
</comment>
<evidence type="ECO:0000259" key="3">
    <source>
        <dbReference type="Pfam" id="PF00561"/>
    </source>
</evidence>
<accession>A0ABW4P2S3</accession>
<keyword evidence="1 2" id="KW-0808">Transferase</keyword>
<comment type="pathway">
    <text evidence="2">Amino-acid biosynthesis; L-methionine biosynthesis via de novo pathway; O-acetyl-L-homoserine from L-homoserine: step 1/1.</text>
</comment>
<keyword evidence="2" id="KW-0486">Methionine biosynthesis</keyword>
<proteinExistence type="inferred from homology"/>
<comment type="caution">
    <text evidence="2">Lacks conserved residue(s) required for the propagation of feature annotation.</text>
</comment>
<dbReference type="PANTHER" id="PTHR32268:SF11">
    <property type="entry name" value="HOMOSERINE O-ACETYLTRANSFERASE"/>
    <property type="match status" value="1"/>
</dbReference>
<dbReference type="SUPFAM" id="SSF53474">
    <property type="entry name" value="alpha/beta-Hydrolases"/>
    <property type="match status" value="1"/>
</dbReference>
<comment type="catalytic activity">
    <reaction evidence="2">
        <text>L-homoserine + acetyl-CoA = O-acetyl-L-homoserine + CoA</text>
        <dbReference type="Rhea" id="RHEA:13701"/>
        <dbReference type="ChEBI" id="CHEBI:57287"/>
        <dbReference type="ChEBI" id="CHEBI:57288"/>
        <dbReference type="ChEBI" id="CHEBI:57476"/>
        <dbReference type="ChEBI" id="CHEBI:57716"/>
        <dbReference type="EC" id="2.3.1.31"/>
    </reaction>
</comment>
<feature type="binding site" evidence="2">
    <location>
        <position position="355"/>
    </location>
    <ligand>
        <name>substrate</name>
    </ligand>
</feature>
<keyword evidence="2" id="KW-0963">Cytoplasm</keyword>
<feature type="domain" description="AB hydrolase-1" evidence="3">
    <location>
        <begin position="57"/>
        <end position="360"/>
    </location>
</feature>
<organism evidence="4 5">
    <name type="scientific">Rhodococcus gannanensis</name>
    <dbReference type="NCBI Taxonomy" id="1960308"/>
    <lineage>
        <taxon>Bacteria</taxon>
        <taxon>Bacillati</taxon>
        <taxon>Actinomycetota</taxon>
        <taxon>Actinomycetes</taxon>
        <taxon>Mycobacteriales</taxon>
        <taxon>Nocardiaceae</taxon>
        <taxon>Rhodococcus</taxon>
    </lineage>
</organism>
<dbReference type="NCBIfam" id="TIGR01392">
    <property type="entry name" value="homoserO_Ac_trn"/>
    <property type="match status" value="1"/>
</dbReference>